<dbReference type="CDD" id="cd00609">
    <property type="entry name" value="AAT_like"/>
    <property type="match status" value="1"/>
</dbReference>
<dbReference type="GO" id="GO:0030170">
    <property type="term" value="F:pyridoxal phosphate binding"/>
    <property type="evidence" value="ECO:0007669"/>
    <property type="project" value="InterPro"/>
</dbReference>
<feature type="domain" description="Aminotransferase class I/classII large" evidence="5">
    <location>
        <begin position="56"/>
        <end position="373"/>
    </location>
</feature>
<dbReference type="PANTHER" id="PTHR43643:SF3">
    <property type="entry name" value="HISTIDINOL-PHOSPHATE AMINOTRANSFERASE"/>
    <property type="match status" value="1"/>
</dbReference>
<dbReference type="Proteomes" id="UP000503447">
    <property type="component" value="Chromosome"/>
</dbReference>
<dbReference type="Gene3D" id="3.90.1150.10">
    <property type="entry name" value="Aspartate Aminotransferase, domain 1"/>
    <property type="match status" value="1"/>
</dbReference>
<reference evidence="7" key="1">
    <citation type="submission" date="2020-05" db="EMBL/GenBank/DDBJ databases">
        <title>Frigoriglobus tundricola gen. nov., sp. nov., a psychrotolerant cellulolytic planctomycete of the family Gemmataceae with two divergent copies of 16S rRNA gene.</title>
        <authorList>
            <person name="Kulichevskaya I.S."/>
            <person name="Ivanova A.A."/>
            <person name="Naumoff D.G."/>
            <person name="Beletsky A.V."/>
            <person name="Rijpstra W.I.C."/>
            <person name="Sinninghe Damste J.S."/>
            <person name="Mardanov A.V."/>
            <person name="Ravin N.V."/>
            <person name="Dedysh S.N."/>
        </authorList>
    </citation>
    <scope>NUCLEOTIDE SEQUENCE [LARGE SCALE GENOMIC DNA]</scope>
    <source>
        <strain evidence="7">PL17</strain>
    </source>
</reference>
<dbReference type="KEGG" id="ftj:FTUN_8498"/>
<evidence type="ECO:0000256" key="2">
    <source>
        <dbReference type="ARBA" id="ARBA00022576"/>
    </source>
</evidence>
<dbReference type="InterPro" id="IPR050106">
    <property type="entry name" value="HistidinolP_aminotransfase"/>
</dbReference>
<accession>A0A6M5Z365</accession>
<dbReference type="SUPFAM" id="SSF53383">
    <property type="entry name" value="PLP-dependent transferases"/>
    <property type="match status" value="1"/>
</dbReference>
<evidence type="ECO:0000256" key="3">
    <source>
        <dbReference type="ARBA" id="ARBA00022679"/>
    </source>
</evidence>
<dbReference type="InterPro" id="IPR015421">
    <property type="entry name" value="PyrdxlP-dep_Trfase_major"/>
</dbReference>
<organism evidence="6 7">
    <name type="scientific">Frigoriglobus tundricola</name>
    <dbReference type="NCBI Taxonomy" id="2774151"/>
    <lineage>
        <taxon>Bacteria</taxon>
        <taxon>Pseudomonadati</taxon>
        <taxon>Planctomycetota</taxon>
        <taxon>Planctomycetia</taxon>
        <taxon>Gemmatales</taxon>
        <taxon>Gemmataceae</taxon>
        <taxon>Frigoriglobus</taxon>
    </lineage>
</organism>
<comment type="similarity">
    <text evidence="1">Belongs to the class-II pyridoxal-phosphate-dependent aminotransferase family. Histidinol-phosphate aminotransferase subfamily.</text>
</comment>
<evidence type="ECO:0000313" key="7">
    <source>
        <dbReference type="Proteomes" id="UP000503447"/>
    </source>
</evidence>
<dbReference type="EC" id="2.6.1.57" evidence="6"/>
<dbReference type="InterPro" id="IPR015424">
    <property type="entry name" value="PyrdxlP-dep_Trfase"/>
</dbReference>
<dbReference type="EMBL" id="CP053452">
    <property type="protein sequence ID" value="QJX00860.1"/>
    <property type="molecule type" value="Genomic_DNA"/>
</dbReference>
<sequence length="383" mass="40850">MRTAQDRTPRTDPHASDFSRRDLYRRALLAAGAALPLCTEAVLAQDVKSIANIPPDAVRLNANENPLGPCPAALDALRNVAAQGNRYPFRLTETFVRAMAEAGGVPASHVLPAAGSSDPLHRVVLAFTSPSRPLVVASPGYEAPERAARFVGAKVISVPLRKDYSHDTRAMVKADANAGVIYICNPNNPTGTVTAKADIEYVVANKPKGCVVLIDEAYIHYAKTTGSAASLVAASDVIVLRTFSKIYGMAGLRAGAALGRPDLLEKLGGFAGMNFLPATGLAAAVASLEDKKVVPDRCKAVSDVREDLFAWLERKGYGFIPSEANMVMIDGKKPGRELMAALLKEKVAVGRTWAALPTHVRVTIGTPEEMTKFKTAFEKVMDS</sequence>
<protein>
    <submittedName>
        <fullName evidence="6">Periplasmic aromatic amino acid aminotransferase beta</fullName>
        <ecNumber evidence="6">2.6.1.57</ecNumber>
    </submittedName>
</protein>
<dbReference type="PANTHER" id="PTHR43643">
    <property type="entry name" value="HISTIDINOL-PHOSPHATE AMINOTRANSFERASE 2"/>
    <property type="match status" value="1"/>
</dbReference>
<dbReference type="RefSeq" id="WP_171475519.1">
    <property type="nucleotide sequence ID" value="NZ_CP053452.2"/>
</dbReference>
<gene>
    <name evidence="6" type="ORF">FTUN_8498</name>
</gene>
<dbReference type="Gene3D" id="3.40.640.10">
    <property type="entry name" value="Type I PLP-dependent aspartate aminotransferase-like (Major domain)"/>
    <property type="match status" value="1"/>
</dbReference>
<name>A0A6M5Z365_9BACT</name>
<evidence type="ECO:0000259" key="5">
    <source>
        <dbReference type="Pfam" id="PF00155"/>
    </source>
</evidence>
<dbReference type="AlphaFoldDB" id="A0A6M5Z365"/>
<keyword evidence="4" id="KW-0663">Pyridoxal phosphate</keyword>
<evidence type="ECO:0000256" key="1">
    <source>
        <dbReference type="ARBA" id="ARBA00007970"/>
    </source>
</evidence>
<dbReference type="GO" id="GO:0008483">
    <property type="term" value="F:transaminase activity"/>
    <property type="evidence" value="ECO:0007669"/>
    <property type="project" value="UniProtKB-KW"/>
</dbReference>
<proteinExistence type="inferred from homology"/>
<keyword evidence="2 6" id="KW-0032">Aminotransferase</keyword>
<evidence type="ECO:0000256" key="4">
    <source>
        <dbReference type="ARBA" id="ARBA00022898"/>
    </source>
</evidence>
<keyword evidence="3 6" id="KW-0808">Transferase</keyword>
<dbReference type="NCBIfam" id="NF006580">
    <property type="entry name" value="PRK09105.1"/>
    <property type="match status" value="1"/>
</dbReference>
<dbReference type="InterPro" id="IPR015422">
    <property type="entry name" value="PyrdxlP-dep_Trfase_small"/>
</dbReference>
<dbReference type="Pfam" id="PF00155">
    <property type="entry name" value="Aminotran_1_2"/>
    <property type="match status" value="1"/>
</dbReference>
<dbReference type="InterPro" id="IPR004839">
    <property type="entry name" value="Aminotransferase_I/II_large"/>
</dbReference>
<evidence type="ECO:0000313" key="6">
    <source>
        <dbReference type="EMBL" id="QJX00860.1"/>
    </source>
</evidence>
<keyword evidence="7" id="KW-1185">Reference proteome</keyword>